<evidence type="ECO:0000256" key="2">
    <source>
        <dbReference type="ARBA" id="ARBA00034247"/>
    </source>
</evidence>
<proteinExistence type="predicted"/>
<dbReference type="RefSeq" id="WP_086487840.1">
    <property type="nucleotide sequence ID" value="NZ_MSLT01000012.1"/>
</dbReference>
<dbReference type="InterPro" id="IPR011006">
    <property type="entry name" value="CheY-like_superfamily"/>
</dbReference>
<evidence type="ECO:0000259" key="4">
    <source>
        <dbReference type="PROSITE" id="PS50110"/>
    </source>
</evidence>
<dbReference type="InterPro" id="IPR043128">
    <property type="entry name" value="Rev_trsase/Diguanyl_cyclase"/>
</dbReference>
<name>A0A251X8Q0_9GAMM</name>
<dbReference type="GO" id="GO:0043709">
    <property type="term" value="P:cell adhesion involved in single-species biofilm formation"/>
    <property type="evidence" value="ECO:0007669"/>
    <property type="project" value="TreeGrafter"/>
</dbReference>
<dbReference type="SUPFAM" id="SSF52172">
    <property type="entry name" value="CheY-like"/>
    <property type="match status" value="2"/>
</dbReference>
<dbReference type="CDD" id="cd01949">
    <property type="entry name" value="GGDEF"/>
    <property type="match status" value="1"/>
</dbReference>
<dbReference type="InterPro" id="IPR050469">
    <property type="entry name" value="Diguanylate_Cyclase"/>
</dbReference>
<dbReference type="Gene3D" id="3.40.50.2300">
    <property type="match status" value="2"/>
</dbReference>
<dbReference type="SMART" id="SM00267">
    <property type="entry name" value="GGDEF"/>
    <property type="match status" value="1"/>
</dbReference>
<organism evidence="6 7">
    <name type="scientific">Thioflexithrix psekupsensis</name>
    <dbReference type="NCBI Taxonomy" id="1570016"/>
    <lineage>
        <taxon>Bacteria</taxon>
        <taxon>Pseudomonadati</taxon>
        <taxon>Pseudomonadota</taxon>
        <taxon>Gammaproteobacteria</taxon>
        <taxon>Thiotrichales</taxon>
        <taxon>Thioflexithrix</taxon>
    </lineage>
</organism>
<gene>
    <name evidence="6" type="ORF">TPSD3_06860</name>
</gene>
<dbReference type="PROSITE" id="PS50110">
    <property type="entry name" value="RESPONSE_REGULATORY"/>
    <property type="match status" value="1"/>
</dbReference>
<evidence type="ECO:0000256" key="1">
    <source>
        <dbReference type="ARBA" id="ARBA00012528"/>
    </source>
</evidence>
<dbReference type="GO" id="GO:1902201">
    <property type="term" value="P:negative regulation of bacterial-type flagellum-dependent cell motility"/>
    <property type="evidence" value="ECO:0007669"/>
    <property type="project" value="TreeGrafter"/>
</dbReference>
<evidence type="ECO:0000256" key="3">
    <source>
        <dbReference type="PROSITE-ProRule" id="PRU00169"/>
    </source>
</evidence>
<dbReference type="SMART" id="SM00448">
    <property type="entry name" value="REC"/>
    <property type="match status" value="1"/>
</dbReference>
<dbReference type="OrthoDB" id="9812260at2"/>
<evidence type="ECO:0000313" key="6">
    <source>
        <dbReference type="EMBL" id="OUD14053.1"/>
    </source>
</evidence>
<feature type="domain" description="GGDEF" evidence="5">
    <location>
        <begin position="405"/>
        <end position="542"/>
    </location>
</feature>
<dbReference type="Pfam" id="PF00990">
    <property type="entry name" value="GGDEF"/>
    <property type="match status" value="1"/>
</dbReference>
<dbReference type="SUPFAM" id="SSF55073">
    <property type="entry name" value="Nucleotide cyclase"/>
    <property type="match status" value="1"/>
</dbReference>
<comment type="catalytic activity">
    <reaction evidence="2">
        <text>2 GTP = 3',3'-c-di-GMP + 2 diphosphate</text>
        <dbReference type="Rhea" id="RHEA:24898"/>
        <dbReference type="ChEBI" id="CHEBI:33019"/>
        <dbReference type="ChEBI" id="CHEBI:37565"/>
        <dbReference type="ChEBI" id="CHEBI:58805"/>
        <dbReference type="EC" id="2.7.7.65"/>
    </reaction>
</comment>
<dbReference type="GO" id="GO:0052621">
    <property type="term" value="F:diguanylate cyclase activity"/>
    <property type="evidence" value="ECO:0007669"/>
    <property type="project" value="UniProtKB-EC"/>
</dbReference>
<dbReference type="InterPro" id="IPR000160">
    <property type="entry name" value="GGDEF_dom"/>
</dbReference>
<dbReference type="InterPro" id="IPR029787">
    <property type="entry name" value="Nucleotide_cyclase"/>
</dbReference>
<dbReference type="AlphaFoldDB" id="A0A251X8Q0"/>
<dbReference type="PANTHER" id="PTHR45138">
    <property type="entry name" value="REGULATORY COMPONENTS OF SENSORY TRANSDUCTION SYSTEM"/>
    <property type="match status" value="1"/>
</dbReference>
<dbReference type="GO" id="GO:0005886">
    <property type="term" value="C:plasma membrane"/>
    <property type="evidence" value="ECO:0007669"/>
    <property type="project" value="TreeGrafter"/>
</dbReference>
<dbReference type="Pfam" id="PF00072">
    <property type="entry name" value="Response_reg"/>
    <property type="match status" value="1"/>
</dbReference>
<dbReference type="EC" id="2.7.7.65" evidence="1"/>
<dbReference type="PROSITE" id="PS50887">
    <property type="entry name" value="GGDEF"/>
    <property type="match status" value="1"/>
</dbReference>
<comment type="caution">
    <text evidence="6">The sequence shown here is derived from an EMBL/GenBank/DDBJ whole genome shotgun (WGS) entry which is preliminary data.</text>
</comment>
<feature type="modified residue" description="4-aspartylphosphate" evidence="3">
    <location>
        <position position="298"/>
    </location>
</feature>
<feature type="domain" description="Response regulatory" evidence="4">
    <location>
        <begin position="249"/>
        <end position="365"/>
    </location>
</feature>
<accession>A0A251X8Q0</accession>
<reference evidence="6 7" key="1">
    <citation type="submission" date="2016-12" db="EMBL/GenBank/DDBJ databases">
        <title>Thioflexothrix psekupsii D3 genome sequencing and assembly.</title>
        <authorList>
            <person name="Fomenkov A."/>
            <person name="Vincze T."/>
            <person name="Grabovich M."/>
            <person name="Anton B.P."/>
            <person name="Dubinina G."/>
            <person name="Orlova M."/>
            <person name="Belousova E."/>
            <person name="Roberts R.J."/>
        </authorList>
    </citation>
    <scope>NUCLEOTIDE SEQUENCE [LARGE SCALE GENOMIC DNA]</scope>
    <source>
        <strain evidence="6">D3</strain>
    </source>
</reference>
<dbReference type="Gene3D" id="3.30.70.270">
    <property type="match status" value="1"/>
</dbReference>
<dbReference type="InterPro" id="IPR001789">
    <property type="entry name" value="Sig_transdc_resp-reg_receiver"/>
</dbReference>
<dbReference type="EMBL" id="MSLT01000012">
    <property type="protein sequence ID" value="OUD14053.1"/>
    <property type="molecule type" value="Genomic_DNA"/>
</dbReference>
<dbReference type="Proteomes" id="UP000194798">
    <property type="component" value="Unassembled WGS sequence"/>
</dbReference>
<dbReference type="NCBIfam" id="TIGR00254">
    <property type="entry name" value="GGDEF"/>
    <property type="match status" value="1"/>
</dbReference>
<keyword evidence="7" id="KW-1185">Reference proteome</keyword>
<dbReference type="PANTHER" id="PTHR45138:SF9">
    <property type="entry name" value="DIGUANYLATE CYCLASE DGCM-RELATED"/>
    <property type="match status" value="1"/>
</dbReference>
<evidence type="ECO:0000259" key="5">
    <source>
        <dbReference type="PROSITE" id="PS50887"/>
    </source>
</evidence>
<sequence length="546" mass="62708">MTQKISPIHSPEEFYAHPPDRLCEQHAEITTYWMLAEQYGWQEEALEKLKHITQSLAENAAQHHYTDIHLAAVRVIELLQLSPYTSQPIDLQHALQSLCGVLTMRAQKKIRTNDERLNRNPPYQLLCLFENANKYGSLLDSLQAQNHHIQLGCDQKQLEKYLTVKPLPDVIILDILFQSKLSKKALSTMEIKAHLNHIPFIFISEYNDFISQLKFIETGANAHLIYPFPISQLIKTMNELLMQEKQQYRILLIEEEQPLVLEHQAILRQQGMEVQWLNRAEHLIEMLVEFAPDLILLDTTLNDIDPYQLASLIRQENAYLHIPVIFLVTRNDEEQHLAALKAGGNDTIERHAHREHLVALIDLQLSQNQRLKKITAWDGLTGLLNHDYFILHLNASLANAERAGSPVAVAILDIDHFRDFNRQHSYWTGNIVLKQMTRALKQRLRRGDLLGRLQGGSFIVALYDADYHSAQQVIENLVKELSHAEYHLAEDCFTISISAGIAYYPGHLQIEQQAHFDVLKIAQEALQMAKEKGQGSVVIRSLVSDF</sequence>
<keyword evidence="3" id="KW-0597">Phosphoprotein</keyword>
<protein>
    <recommendedName>
        <fullName evidence="1">diguanylate cyclase</fullName>
        <ecNumber evidence="1">2.7.7.65</ecNumber>
    </recommendedName>
</protein>
<evidence type="ECO:0000313" key="7">
    <source>
        <dbReference type="Proteomes" id="UP000194798"/>
    </source>
</evidence>
<dbReference type="GO" id="GO:0000160">
    <property type="term" value="P:phosphorelay signal transduction system"/>
    <property type="evidence" value="ECO:0007669"/>
    <property type="project" value="InterPro"/>
</dbReference>